<organism evidence="8">
    <name type="scientific">uncultured Thermomicrobiales bacterium</name>
    <dbReference type="NCBI Taxonomy" id="1645740"/>
    <lineage>
        <taxon>Bacteria</taxon>
        <taxon>Pseudomonadati</taxon>
        <taxon>Thermomicrobiota</taxon>
        <taxon>Thermomicrobia</taxon>
        <taxon>Thermomicrobiales</taxon>
        <taxon>environmental samples</taxon>
    </lineage>
</organism>
<evidence type="ECO:0000256" key="3">
    <source>
        <dbReference type="ARBA" id="ARBA00022475"/>
    </source>
</evidence>
<feature type="transmembrane region" description="Helical" evidence="7">
    <location>
        <begin position="129"/>
        <end position="149"/>
    </location>
</feature>
<evidence type="ECO:0000313" key="8">
    <source>
        <dbReference type="EMBL" id="CAA9583389.1"/>
    </source>
</evidence>
<comment type="subcellular location">
    <subcellularLocation>
        <location evidence="1">Cell membrane</location>
        <topology evidence="1">Multi-pass membrane protein</topology>
    </subcellularLocation>
</comment>
<proteinExistence type="inferred from homology"/>
<dbReference type="Pfam" id="PF02417">
    <property type="entry name" value="Chromate_transp"/>
    <property type="match status" value="2"/>
</dbReference>
<evidence type="ECO:0000256" key="1">
    <source>
        <dbReference type="ARBA" id="ARBA00004651"/>
    </source>
</evidence>
<name>A0A6J4VUK2_9BACT</name>
<feature type="transmembrane region" description="Helical" evidence="7">
    <location>
        <begin position="339"/>
        <end position="358"/>
    </location>
</feature>
<feature type="transmembrane region" description="Helical" evidence="7">
    <location>
        <begin position="209"/>
        <end position="227"/>
    </location>
</feature>
<dbReference type="InterPro" id="IPR003370">
    <property type="entry name" value="Chromate_transpt"/>
</dbReference>
<sequence>MTSDRVAEVRGDLEAAVGPRAGLRDVALVSLKLGCTAFGGPAAHIAMLRDETVVSRRWTTDQHFLDLLGATNLIPGPNSTEMVIHTGYEQAGWRGLVVGGSLFILPAAAITLGFAWLYVRYGTTPAGEWLLYGVKPVVIAVVAQAIWGVGRTAATGPLPIAVGLVTLALALLGASELALLLGAGALVAVARNVGRLRGYPWGMSGLLPLGWSVPIGESTLFALAAGAAEPYGAARLFLLFLRVGATLYGSGYVLVAFLQGDLVERLGWLTERQLLDAVAVGQFTPGPVFTTATFVGYLVGGWSGAALATLGIFLPAFVLVAAINPFVPRLRRSPWTAGFLDGVNAAAVGLMAAVAWLLGREAVVDVPTALLAVAAAALLIRFKVNSVWLIVGGAAAGLLTRGAG</sequence>
<comment type="similarity">
    <text evidence="2">Belongs to the chromate ion transporter (CHR) (TC 2.A.51) family.</text>
</comment>
<feature type="transmembrane region" description="Helical" evidence="7">
    <location>
        <begin position="305"/>
        <end position="327"/>
    </location>
</feature>
<feature type="transmembrane region" description="Helical" evidence="7">
    <location>
        <begin position="239"/>
        <end position="258"/>
    </location>
</feature>
<dbReference type="PIRSF" id="PIRSF004810">
    <property type="entry name" value="ChrA"/>
    <property type="match status" value="1"/>
</dbReference>
<feature type="transmembrane region" description="Helical" evidence="7">
    <location>
        <begin position="161"/>
        <end position="189"/>
    </location>
</feature>
<evidence type="ECO:0000256" key="5">
    <source>
        <dbReference type="ARBA" id="ARBA00022989"/>
    </source>
</evidence>
<keyword evidence="4 7" id="KW-0812">Transmembrane</keyword>
<feature type="transmembrane region" description="Helical" evidence="7">
    <location>
        <begin position="370"/>
        <end position="399"/>
    </location>
</feature>
<dbReference type="AlphaFoldDB" id="A0A6J4VUK2"/>
<dbReference type="PANTHER" id="PTHR33567">
    <property type="entry name" value="CHROMATE ION TRANSPORTER (EUROFUNG)"/>
    <property type="match status" value="1"/>
</dbReference>
<dbReference type="NCBIfam" id="TIGR00937">
    <property type="entry name" value="2A51"/>
    <property type="match status" value="1"/>
</dbReference>
<dbReference type="InterPro" id="IPR014047">
    <property type="entry name" value="Chr_Tranpt_l_chain"/>
</dbReference>
<keyword evidence="5 7" id="KW-1133">Transmembrane helix</keyword>
<evidence type="ECO:0000256" key="6">
    <source>
        <dbReference type="ARBA" id="ARBA00023136"/>
    </source>
</evidence>
<keyword evidence="3" id="KW-1003">Cell membrane</keyword>
<keyword evidence="6 7" id="KW-0472">Membrane</keyword>
<dbReference type="EMBL" id="CADCWL010000241">
    <property type="protein sequence ID" value="CAA9583389.1"/>
    <property type="molecule type" value="Genomic_DNA"/>
</dbReference>
<evidence type="ECO:0000256" key="2">
    <source>
        <dbReference type="ARBA" id="ARBA00005262"/>
    </source>
</evidence>
<reference evidence="8" key="1">
    <citation type="submission" date="2020-02" db="EMBL/GenBank/DDBJ databases">
        <authorList>
            <person name="Meier V. D."/>
        </authorList>
    </citation>
    <scope>NUCLEOTIDE SEQUENCE</scope>
    <source>
        <strain evidence="8">AVDCRST_MAG19</strain>
    </source>
</reference>
<gene>
    <name evidence="8" type="ORF">AVDCRST_MAG19-4389</name>
</gene>
<evidence type="ECO:0000256" key="7">
    <source>
        <dbReference type="SAM" id="Phobius"/>
    </source>
</evidence>
<feature type="transmembrane region" description="Helical" evidence="7">
    <location>
        <begin position="96"/>
        <end position="117"/>
    </location>
</feature>
<dbReference type="GO" id="GO:0005886">
    <property type="term" value="C:plasma membrane"/>
    <property type="evidence" value="ECO:0007669"/>
    <property type="project" value="UniProtKB-SubCell"/>
</dbReference>
<evidence type="ECO:0000256" key="4">
    <source>
        <dbReference type="ARBA" id="ARBA00022692"/>
    </source>
</evidence>
<accession>A0A6J4VUK2</accession>
<protein>
    <submittedName>
        <fullName evidence="8">Chromate transport protein ChrA</fullName>
    </submittedName>
</protein>
<dbReference type="GO" id="GO:0015109">
    <property type="term" value="F:chromate transmembrane transporter activity"/>
    <property type="evidence" value="ECO:0007669"/>
    <property type="project" value="InterPro"/>
</dbReference>
<dbReference type="PANTHER" id="PTHR33567:SF3">
    <property type="entry name" value="CHROMATE ION TRANSPORTER (EUROFUNG)"/>
    <property type="match status" value="1"/>
</dbReference>